<evidence type="ECO:0000256" key="2">
    <source>
        <dbReference type="ARBA" id="ARBA00022556"/>
    </source>
</evidence>
<dbReference type="AlphaFoldDB" id="A0A356W824"/>
<proteinExistence type="predicted"/>
<dbReference type="InterPro" id="IPR007691">
    <property type="entry name" value="LpxD"/>
</dbReference>
<evidence type="ECO:0000256" key="3">
    <source>
        <dbReference type="ARBA" id="ARBA00022679"/>
    </source>
</evidence>
<dbReference type="InterPro" id="IPR011004">
    <property type="entry name" value="Trimer_LpxA-like_sf"/>
</dbReference>
<comment type="caution">
    <text evidence="6">The sequence shown here is derived from an EMBL/GenBank/DDBJ whole genome shotgun (WGS) entry which is preliminary data.</text>
</comment>
<reference evidence="6 7" key="1">
    <citation type="journal article" date="2018" name="Nat. Biotechnol.">
        <title>A standardized bacterial taxonomy based on genome phylogeny substantially revises the tree of life.</title>
        <authorList>
            <person name="Parks D.H."/>
            <person name="Chuvochina M."/>
            <person name="Waite D.W."/>
            <person name="Rinke C."/>
            <person name="Skarshewski A."/>
            <person name="Chaumeil P.A."/>
            <person name="Hugenholtz P."/>
        </authorList>
    </citation>
    <scope>NUCLEOTIDE SEQUENCE [LARGE SCALE GENOMIC DNA]</scope>
    <source>
        <strain evidence="6">UBA10378</strain>
    </source>
</reference>
<dbReference type="GO" id="GO:0009245">
    <property type="term" value="P:lipid A biosynthetic process"/>
    <property type="evidence" value="ECO:0007669"/>
    <property type="project" value="UniProtKB-KW"/>
</dbReference>
<dbReference type="PANTHER" id="PTHR43378">
    <property type="entry name" value="UDP-3-O-ACYLGLUCOSAMINE N-ACYLTRANSFERASE"/>
    <property type="match status" value="1"/>
</dbReference>
<evidence type="ECO:0000313" key="7">
    <source>
        <dbReference type="Proteomes" id="UP000263957"/>
    </source>
</evidence>
<dbReference type="Proteomes" id="UP000263957">
    <property type="component" value="Unassembled WGS sequence"/>
</dbReference>
<accession>A0A356W824</accession>
<dbReference type="SUPFAM" id="SSF51161">
    <property type="entry name" value="Trimeric LpxA-like enzymes"/>
    <property type="match status" value="1"/>
</dbReference>
<protein>
    <submittedName>
        <fullName evidence="6">UDP-3-O-(3-hydroxymyristoyl)glucosamine N-acyltransferase</fullName>
    </submittedName>
</protein>
<name>A0A356W824_9PROT</name>
<dbReference type="PANTHER" id="PTHR43378:SF2">
    <property type="entry name" value="UDP-3-O-ACYLGLUCOSAMINE N-ACYLTRANSFERASE 1, MITOCHONDRIAL-RELATED"/>
    <property type="match status" value="1"/>
</dbReference>
<organism evidence="6 7">
    <name type="scientific">Hyphomonas atlantica</name>
    <dbReference type="NCBI Taxonomy" id="1280948"/>
    <lineage>
        <taxon>Bacteria</taxon>
        <taxon>Pseudomonadati</taxon>
        <taxon>Pseudomonadota</taxon>
        <taxon>Alphaproteobacteria</taxon>
        <taxon>Hyphomonadales</taxon>
        <taxon>Hyphomonadaceae</taxon>
        <taxon>Hyphomonas</taxon>
    </lineage>
</organism>
<keyword evidence="2" id="KW-0441">Lipid A biosynthesis</keyword>
<evidence type="ECO:0000256" key="5">
    <source>
        <dbReference type="ARBA" id="ARBA00023315"/>
    </source>
</evidence>
<sequence length="106" mass="11138">IVGERTRIDNLCQIAHNVVLGRSVLVAAFGGISGSVKVGDGSMLGGRVGIADHVVVGEGVSLAASAGLFRDVEDGETWGGTPAKPIRQWMREVAWLQKNSNPKKKS</sequence>
<gene>
    <name evidence="6" type="ORF">DD728_09090</name>
</gene>
<dbReference type="GO" id="GO:0016410">
    <property type="term" value="F:N-acyltransferase activity"/>
    <property type="evidence" value="ECO:0007669"/>
    <property type="project" value="InterPro"/>
</dbReference>
<keyword evidence="1" id="KW-0444">Lipid biosynthesis</keyword>
<evidence type="ECO:0000313" key="6">
    <source>
        <dbReference type="EMBL" id="HBQ49026.1"/>
    </source>
</evidence>
<dbReference type="Gene3D" id="2.160.10.10">
    <property type="entry name" value="Hexapeptide repeat proteins"/>
    <property type="match status" value="1"/>
</dbReference>
<keyword evidence="3 6" id="KW-0808">Transferase</keyword>
<evidence type="ECO:0000256" key="1">
    <source>
        <dbReference type="ARBA" id="ARBA00022516"/>
    </source>
</evidence>
<keyword evidence="5 6" id="KW-0012">Acyltransferase</keyword>
<evidence type="ECO:0000256" key="4">
    <source>
        <dbReference type="ARBA" id="ARBA00023098"/>
    </source>
</evidence>
<dbReference type="GO" id="GO:0016020">
    <property type="term" value="C:membrane"/>
    <property type="evidence" value="ECO:0007669"/>
    <property type="project" value="GOC"/>
</dbReference>
<feature type="non-terminal residue" evidence="6">
    <location>
        <position position="1"/>
    </location>
</feature>
<keyword evidence="4" id="KW-0443">Lipid metabolism</keyword>
<dbReference type="EMBL" id="DOGS01000184">
    <property type="protein sequence ID" value="HBQ49026.1"/>
    <property type="molecule type" value="Genomic_DNA"/>
</dbReference>